<proteinExistence type="predicted"/>
<comment type="caution">
    <text evidence="2">The sequence shown here is derived from an EMBL/GenBank/DDBJ whole genome shotgun (WGS) entry which is preliminary data.</text>
</comment>
<evidence type="ECO:0000256" key="1">
    <source>
        <dbReference type="SAM" id="MobiDB-lite"/>
    </source>
</evidence>
<feature type="region of interest" description="Disordered" evidence="1">
    <location>
        <begin position="1"/>
        <end position="61"/>
    </location>
</feature>
<dbReference type="Proteomes" id="UP000714275">
    <property type="component" value="Unassembled WGS sequence"/>
</dbReference>
<dbReference type="EMBL" id="JABBWD010000022">
    <property type="protein sequence ID" value="KAG1777122.1"/>
    <property type="molecule type" value="Genomic_DNA"/>
</dbReference>
<name>A0A9P7D2X1_9AGAM</name>
<protein>
    <submittedName>
        <fullName evidence="2">Uncharacterized protein</fullName>
    </submittedName>
</protein>
<reference evidence="2" key="1">
    <citation type="journal article" date="2020" name="New Phytol.">
        <title>Comparative genomics reveals dynamic genome evolution in host specialist ectomycorrhizal fungi.</title>
        <authorList>
            <person name="Lofgren L.A."/>
            <person name="Nguyen N.H."/>
            <person name="Vilgalys R."/>
            <person name="Ruytinx J."/>
            <person name="Liao H.L."/>
            <person name="Branco S."/>
            <person name="Kuo A."/>
            <person name="LaButti K."/>
            <person name="Lipzen A."/>
            <person name="Andreopoulos W."/>
            <person name="Pangilinan J."/>
            <person name="Riley R."/>
            <person name="Hundley H."/>
            <person name="Na H."/>
            <person name="Barry K."/>
            <person name="Grigoriev I.V."/>
            <person name="Stajich J.E."/>
            <person name="Kennedy P.G."/>
        </authorList>
    </citation>
    <scope>NUCLEOTIDE SEQUENCE</scope>
    <source>
        <strain evidence="2">DOB743</strain>
    </source>
</reference>
<evidence type="ECO:0000313" key="3">
    <source>
        <dbReference type="Proteomes" id="UP000714275"/>
    </source>
</evidence>
<keyword evidence="3" id="KW-1185">Reference proteome</keyword>
<evidence type="ECO:0000313" key="2">
    <source>
        <dbReference type="EMBL" id="KAG1777122.1"/>
    </source>
</evidence>
<gene>
    <name evidence="2" type="ORF">EV702DRAFT_1045521</name>
</gene>
<organism evidence="2 3">
    <name type="scientific">Suillus placidus</name>
    <dbReference type="NCBI Taxonomy" id="48579"/>
    <lineage>
        <taxon>Eukaryota</taxon>
        <taxon>Fungi</taxon>
        <taxon>Dikarya</taxon>
        <taxon>Basidiomycota</taxon>
        <taxon>Agaricomycotina</taxon>
        <taxon>Agaricomycetes</taxon>
        <taxon>Agaricomycetidae</taxon>
        <taxon>Boletales</taxon>
        <taxon>Suillineae</taxon>
        <taxon>Suillaceae</taxon>
        <taxon>Suillus</taxon>
    </lineage>
</organism>
<feature type="compositionally biased region" description="Low complexity" evidence="1">
    <location>
        <begin position="31"/>
        <end position="43"/>
    </location>
</feature>
<dbReference type="AlphaFoldDB" id="A0A9P7D2X1"/>
<accession>A0A9P7D2X1</accession>
<sequence length="143" mass="16331">MADTICANKYGNQPQAMGQGQPPHAEQYQHNPAPANQGQGQPPHTQEYQHDPAPLNRGQVQENYEERVFIVTEDMERMWDQAHITARQNIIRACQGLIGVCHPARECWQHCMLVLLLEMKRAEARKVLAELDKMEHVLGLEDI</sequence>
<dbReference type="OrthoDB" id="10518020at2759"/>